<dbReference type="PROSITE" id="PS50109">
    <property type="entry name" value="HIS_KIN"/>
    <property type="match status" value="1"/>
</dbReference>
<evidence type="ECO:0000256" key="8">
    <source>
        <dbReference type="ARBA" id="ARBA00023012"/>
    </source>
</evidence>
<dbReference type="GO" id="GO:0004673">
    <property type="term" value="F:protein histidine kinase activity"/>
    <property type="evidence" value="ECO:0007669"/>
    <property type="project" value="UniProtKB-EC"/>
</dbReference>
<evidence type="ECO:0000259" key="9">
    <source>
        <dbReference type="PROSITE" id="PS50109"/>
    </source>
</evidence>
<organism evidence="10 11">
    <name type="scientific">Ferrimonas sediminicola</name>
    <dbReference type="NCBI Taxonomy" id="2569538"/>
    <lineage>
        <taxon>Bacteria</taxon>
        <taxon>Pseudomonadati</taxon>
        <taxon>Pseudomonadota</taxon>
        <taxon>Gammaproteobacteria</taxon>
        <taxon>Alteromonadales</taxon>
        <taxon>Ferrimonadaceae</taxon>
        <taxon>Ferrimonas</taxon>
    </lineage>
</organism>
<dbReference type="Pfam" id="PF02518">
    <property type="entry name" value="HATPase_c"/>
    <property type="match status" value="1"/>
</dbReference>
<dbReference type="GO" id="GO:0000160">
    <property type="term" value="P:phosphorelay signal transduction system"/>
    <property type="evidence" value="ECO:0007669"/>
    <property type="project" value="UniProtKB-KW"/>
</dbReference>
<dbReference type="OrthoDB" id="9785691at2"/>
<keyword evidence="3" id="KW-0597">Phosphoprotein</keyword>
<sequence>MSLLFLLWLAGVGIFRQRQSRELGWLQQCNLPTLCVDGRGAVVASNGTAERLLDLTQRSLAGEELAKLMEPLEKDEPWPAEQLVAWICDSPNRLYRSSRFPDAVFRLERTVDSGGLTGLQLIDETERMRLLESQRMFFQLSTKSRLIASAMHEIGSPLAAIEGGLEYSQVLLADAEANSEVAEVSSVVVRLLEEIKRVNQIKVDFVGLFRDEEEEIELHDLNAVVERACTLMNYDKRMKMVEVRLELDRSISALAFNEGKLLQVLLNLLTNAADALVECHWQDRRRITAATCNRGDTIELVIEDNGIGMSEDVLKNSFDQYFTTKERGSSGVGSGSGLGLMICRNLVREMGGDLHIESRLHKGTRVVLSLKSVSMNEMNGWEQDEVSDCVGC</sequence>
<evidence type="ECO:0000256" key="1">
    <source>
        <dbReference type="ARBA" id="ARBA00000085"/>
    </source>
</evidence>
<keyword evidence="6 10" id="KW-0418">Kinase</keyword>
<dbReference type="Gene3D" id="3.30.565.10">
    <property type="entry name" value="Histidine kinase-like ATPase, C-terminal domain"/>
    <property type="match status" value="1"/>
</dbReference>
<dbReference type="PANTHER" id="PTHR43065">
    <property type="entry name" value="SENSOR HISTIDINE KINASE"/>
    <property type="match status" value="1"/>
</dbReference>
<keyword evidence="4" id="KW-0808">Transferase</keyword>
<accession>A0A4U1BBK6</accession>
<dbReference type="Proteomes" id="UP000305674">
    <property type="component" value="Unassembled WGS sequence"/>
</dbReference>
<dbReference type="PRINTS" id="PR00344">
    <property type="entry name" value="BCTRLSENSOR"/>
</dbReference>
<protein>
    <recommendedName>
        <fullName evidence="2">histidine kinase</fullName>
        <ecNumber evidence="2">2.7.13.3</ecNumber>
    </recommendedName>
</protein>
<dbReference type="InterPro" id="IPR036890">
    <property type="entry name" value="HATPase_C_sf"/>
</dbReference>
<dbReference type="EC" id="2.7.13.3" evidence="2"/>
<dbReference type="PANTHER" id="PTHR43065:SF10">
    <property type="entry name" value="PEROXIDE STRESS-ACTIVATED HISTIDINE KINASE MAK3"/>
    <property type="match status" value="1"/>
</dbReference>
<dbReference type="InterPro" id="IPR005467">
    <property type="entry name" value="His_kinase_dom"/>
</dbReference>
<dbReference type="EMBL" id="SWCI01000008">
    <property type="protein sequence ID" value="TKB48281.1"/>
    <property type="molecule type" value="Genomic_DNA"/>
</dbReference>
<gene>
    <name evidence="10" type="ORF">FCL40_13095</name>
</gene>
<keyword evidence="5" id="KW-0547">Nucleotide-binding</keyword>
<comment type="caution">
    <text evidence="10">The sequence shown here is derived from an EMBL/GenBank/DDBJ whole genome shotgun (WGS) entry which is preliminary data.</text>
</comment>
<keyword evidence="8" id="KW-0902">Two-component regulatory system</keyword>
<evidence type="ECO:0000313" key="11">
    <source>
        <dbReference type="Proteomes" id="UP000305674"/>
    </source>
</evidence>
<dbReference type="AlphaFoldDB" id="A0A4U1BBK6"/>
<name>A0A4U1BBK6_9GAMM</name>
<dbReference type="SMART" id="SM00387">
    <property type="entry name" value="HATPase_c"/>
    <property type="match status" value="1"/>
</dbReference>
<keyword evidence="7" id="KW-0067">ATP-binding</keyword>
<evidence type="ECO:0000256" key="2">
    <source>
        <dbReference type="ARBA" id="ARBA00012438"/>
    </source>
</evidence>
<comment type="catalytic activity">
    <reaction evidence="1">
        <text>ATP + protein L-histidine = ADP + protein N-phospho-L-histidine.</text>
        <dbReference type="EC" id="2.7.13.3"/>
    </reaction>
</comment>
<feature type="domain" description="Histidine kinase" evidence="9">
    <location>
        <begin position="149"/>
        <end position="374"/>
    </location>
</feature>
<dbReference type="GO" id="GO:0005524">
    <property type="term" value="F:ATP binding"/>
    <property type="evidence" value="ECO:0007669"/>
    <property type="project" value="UniProtKB-KW"/>
</dbReference>
<dbReference type="InterPro" id="IPR004358">
    <property type="entry name" value="Sig_transdc_His_kin-like_C"/>
</dbReference>
<proteinExistence type="predicted"/>
<dbReference type="RefSeq" id="WP_136853752.1">
    <property type="nucleotide sequence ID" value="NZ_SWCI01000008.1"/>
</dbReference>
<evidence type="ECO:0000256" key="5">
    <source>
        <dbReference type="ARBA" id="ARBA00022741"/>
    </source>
</evidence>
<dbReference type="InterPro" id="IPR003594">
    <property type="entry name" value="HATPase_dom"/>
</dbReference>
<evidence type="ECO:0000256" key="3">
    <source>
        <dbReference type="ARBA" id="ARBA00022553"/>
    </source>
</evidence>
<dbReference type="SUPFAM" id="SSF55874">
    <property type="entry name" value="ATPase domain of HSP90 chaperone/DNA topoisomerase II/histidine kinase"/>
    <property type="match status" value="1"/>
</dbReference>
<keyword evidence="11" id="KW-1185">Reference proteome</keyword>
<evidence type="ECO:0000256" key="6">
    <source>
        <dbReference type="ARBA" id="ARBA00022777"/>
    </source>
</evidence>
<reference evidence="10 11" key="1">
    <citation type="submission" date="2019-04" db="EMBL/GenBank/DDBJ databases">
        <authorList>
            <person name="Hwang J.C."/>
        </authorList>
    </citation>
    <scope>NUCLEOTIDE SEQUENCE [LARGE SCALE GENOMIC DNA]</scope>
    <source>
        <strain evidence="10 11">IMCC35001</strain>
    </source>
</reference>
<evidence type="ECO:0000256" key="4">
    <source>
        <dbReference type="ARBA" id="ARBA00022679"/>
    </source>
</evidence>
<evidence type="ECO:0000256" key="7">
    <source>
        <dbReference type="ARBA" id="ARBA00022840"/>
    </source>
</evidence>
<evidence type="ECO:0000313" key="10">
    <source>
        <dbReference type="EMBL" id="TKB48281.1"/>
    </source>
</evidence>